<reference evidence="1 2" key="1">
    <citation type="submission" date="2021-06" db="EMBL/GenBank/DDBJ databases">
        <title>Caerostris extrusa draft genome.</title>
        <authorList>
            <person name="Kono N."/>
            <person name="Arakawa K."/>
        </authorList>
    </citation>
    <scope>NUCLEOTIDE SEQUENCE [LARGE SCALE GENOMIC DNA]</scope>
</reference>
<dbReference type="AlphaFoldDB" id="A0AAV4XV96"/>
<sequence length="174" mass="20116">MQIRKGRGDILIWGASPSTVMQISKREVETFNLECAPTLPDPGGKPVIYSTPTDLQFFKREKGLHTEKRKQKEYEKKAPEHLCLIKVRVERKQQSLAAVFQVNTSAVEAPIRYELFYLHTCTYHRVRRAMLFRLFLAMADDDQHTGSQVTGRPSLFLSYVRCDRVRIAIHAHTQ</sequence>
<protein>
    <submittedName>
        <fullName evidence="1">Uncharacterized protein</fullName>
    </submittedName>
</protein>
<gene>
    <name evidence="1" type="ORF">CEXT_425771</name>
</gene>
<name>A0AAV4XV96_CAEEX</name>
<accession>A0AAV4XV96</accession>
<dbReference type="Proteomes" id="UP001054945">
    <property type="component" value="Unassembled WGS sequence"/>
</dbReference>
<organism evidence="1 2">
    <name type="scientific">Caerostris extrusa</name>
    <name type="common">Bark spider</name>
    <name type="synonym">Caerostris bankana</name>
    <dbReference type="NCBI Taxonomy" id="172846"/>
    <lineage>
        <taxon>Eukaryota</taxon>
        <taxon>Metazoa</taxon>
        <taxon>Ecdysozoa</taxon>
        <taxon>Arthropoda</taxon>
        <taxon>Chelicerata</taxon>
        <taxon>Arachnida</taxon>
        <taxon>Araneae</taxon>
        <taxon>Araneomorphae</taxon>
        <taxon>Entelegynae</taxon>
        <taxon>Araneoidea</taxon>
        <taxon>Araneidae</taxon>
        <taxon>Caerostris</taxon>
    </lineage>
</organism>
<evidence type="ECO:0000313" key="1">
    <source>
        <dbReference type="EMBL" id="GIY98672.1"/>
    </source>
</evidence>
<evidence type="ECO:0000313" key="2">
    <source>
        <dbReference type="Proteomes" id="UP001054945"/>
    </source>
</evidence>
<dbReference type="EMBL" id="BPLR01018323">
    <property type="protein sequence ID" value="GIY98672.1"/>
    <property type="molecule type" value="Genomic_DNA"/>
</dbReference>
<keyword evidence="2" id="KW-1185">Reference proteome</keyword>
<proteinExistence type="predicted"/>
<comment type="caution">
    <text evidence="1">The sequence shown here is derived from an EMBL/GenBank/DDBJ whole genome shotgun (WGS) entry which is preliminary data.</text>
</comment>